<reference evidence="2 3" key="1">
    <citation type="submission" date="2019-09" db="EMBL/GenBank/DDBJ databases">
        <title>Genome sequence and assembly of Adhaeribacter sp.</title>
        <authorList>
            <person name="Chhetri G."/>
        </authorList>
    </citation>
    <scope>NUCLEOTIDE SEQUENCE [LARGE SCALE GENOMIC DNA]</scope>
    <source>
        <strain evidence="2 3">DK36</strain>
    </source>
</reference>
<feature type="transmembrane region" description="Helical" evidence="1">
    <location>
        <begin position="55"/>
        <end position="76"/>
    </location>
</feature>
<proteinExistence type="predicted"/>
<gene>
    <name evidence="2" type="ORF">F0145_25225</name>
</gene>
<keyword evidence="1" id="KW-1133">Transmembrane helix</keyword>
<feature type="transmembrane region" description="Helical" evidence="1">
    <location>
        <begin position="12"/>
        <end position="35"/>
    </location>
</feature>
<organism evidence="2 3">
    <name type="scientific">Adhaeribacter rhizoryzae</name>
    <dbReference type="NCBI Taxonomy" id="2607907"/>
    <lineage>
        <taxon>Bacteria</taxon>
        <taxon>Pseudomonadati</taxon>
        <taxon>Bacteroidota</taxon>
        <taxon>Cytophagia</taxon>
        <taxon>Cytophagales</taxon>
        <taxon>Hymenobacteraceae</taxon>
        <taxon>Adhaeribacter</taxon>
    </lineage>
</organism>
<keyword evidence="1" id="KW-0812">Transmembrane</keyword>
<protein>
    <recommendedName>
        <fullName evidence="4">Phage abortive infection protein</fullName>
    </recommendedName>
</protein>
<name>A0A5M6CYG7_9BACT</name>
<evidence type="ECO:0008006" key="4">
    <source>
        <dbReference type="Google" id="ProtNLM"/>
    </source>
</evidence>
<evidence type="ECO:0000256" key="1">
    <source>
        <dbReference type="SAM" id="Phobius"/>
    </source>
</evidence>
<evidence type="ECO:0000313" key="3">
    <source>
        <dbReference type="Proteomes" id="UP000323426"/>
    </source>
</evidence>
<evidence type="ECO:0000313" key="2">
    <source>
        <dbReference type="EMBL" id="KAA5539042.1"/>
    </source>
</evidence>
<dbReference type="EMBL" id="VWSF01000036">
    <property type="protein sequence ID" value="KAA5539042.1"/>
    <property type="molecule type" value="Genomic_DNA"/>
</dbReference>
<keyword evidence="1" id="KW-0472">Membrane</keyword>
<comment type="caution">
    <text evidence="2">The sequence shown here is derived from an EMBL/GenBank/DDBJ whole genome shotgun (WGS) entry which is preliminary data.</text>
</comment>
<keyword evidence="3" id="KW-1185">Reference proteome</keyword>
<sequence>MLYKNRPIKLDATLKWATIIFLIGIVLVSIAPLLFTRQYYWEGFDFRETGPIGDTIGGITAPFVNLIGAILVYFALHAQVKANRLVQEQIDNQKEEEVIRRKLQYAGEKFNLVRNDVNEFTYHFRKTITKGAQSSTERVTYTGVSAIRVLLDQLKDYKNHEDIYSEAPPLKELYNLLSIIDALIDNINQENFLQHDKDFYKSLIFYLFNSKIKPAFKANEDYRSSIKPACSGCGKKHLGIPDDIFELVETIDKKVN</sequence>
<dbReference type="AlphaFoldDB" id="A0A5M6CYG7"/>
<accession>A0A5M6CYG7</accession>
<dbReference type="Proteomes" id="UP000323426">
    <property type="component" value="Unassembled WGS sequence"/>
</dbReference>
<dbReference type="RefSeq" id="WP_150093338.1">
    <property type="nucleotide sequence ID" value="NZ_VWSF01000036.1"/>
</dbReference>